<feature type="transmembrane region" description="Helical" evidence="1">
    <location>
        <begin position="12"/>
        <end position="32"/>
    </location>
</feature>
<dbReference type="RefSeq" id="WP_265726682.1">
    <property type="nucleotide sequence ID" value="NZ_JAOSLC020000002.1"/>
</dbReference>
<keyword evidence="1" id="KW-0472">Membrane</keyword>
<comment type="caution">
    <text evidence="2">The sequence shown here is derived from an EMBL/GenBank/DDBJ whole genome shotgun (WGS) entry which is preliminary data.</text>
</comment>
<keyword evidence="3" id="KW-1185">Reference proteome</keyword>
<organism evidence="2 3">
    <name type="scientific">Polaribacter ponticola</name>
    <dbReference type="NCBI Taxonomy" id="2978475"/>
    <lineage>
        <taxon>Bacteria</taxon>
        <taxon>Pseudomonadati</taxon>
        <taxon>Bacteroidota</taxon>
        <taxon>Flavobacteriia</taxon>
        <taxon>Flavobacteriales</taxon>
        <taxon>Flavobacteriaceae</taxon>
    </lineage>
</organism>
<keyword evidence="1" id="KW-0812">Transmembrane</keyword>
<evidence type="ECO:0008006" key="4">
    <source>
        <dbReference type="Google" id="ProtNLM"/>
    </source>
</evidence>
<dbReference type="EMBL" id="JAOSLC020000002">
    <property type="protein sequence ID" value="MDD7913432.1"/>
    <property type="molecule type" value="Genomic_DNA"/>
</dbReference>
<name>A0ABT5S5R1_9FLAO</name>
<feature type="transmembrane region" description="Helical" evidence="1">
    <location>
        <begin position="90"/>
        <end position="108"/>
    </location>
</feature>
<sequence>MNTSLELIAYIIYLPIAIGLTTLVSQHLFTNSKIFMLDIFHQKVEIAMATNKLFKIGFYLLNIGFALRIIKISGLLEYKDLVEVLSSKIGGFSIYLGVVMILFILFFLKGRKASKENNLKMKKQENLLKKDYS</sequence>
<gene>
    <name evidence="2" type="ORF">N5A56_002910</name>
</gene>
<evidence type="ECO:0000256" key="1">
    <source>
        <dbReference type="SAM" id="Phobius"/>
    </source>
</evidence>
<keyword evidence="1" id="KW-1133">Transmembrane helix</keyword>
<protein>
    <recommendedName>
        <fullName evidence="4">Integral membrane protein</fullName>
    </recommendedName>
</protein>
<proteinExistence type="predicted"/>
<accession>A0ABT5S5R1</accession>
<evidence type="ECO:0000313" key="2">
    <source>
        <dbReference type="EMBL" id="MDD7913432.1"/>
    </source>
</evidence>
<evidence type="ECO:0000313" key="3">
    <source>
        <dbReference type="Proteomes" id="UP001151478"/>
    </source>
</evidence>
<reference evidence="2" key="1">
    <citation type="submission" date="2023-02" db="EMBL/GenBank/DDBJ databases">
        <title>Polaribacter ponticola sp. nov., isolated from seawater.</title>
        <authorList>
            <person name="Baek J.H."/>
            <person name="Kim J.M."/>
            <person name="Choi D.G."/>
            <person name="Jeon C.O."/>
        </authorList>
    </citation>
    <scope>NUCLEOTIDE SEQUENCE</scope>
    <source>
        <strain evidence="2">MSW5</strain>
    </source>
</reference>
<dbReference type="Proteomes" id="UP001151478">
    <property type="component" value="Unassembled WGS sequence"/>
</dbReference>